<dbReference type="Gene3D" id="3.40.50.150">
    <property type="entry name" value="Vaccinia Virus protein VP39"/>
    <property type="match status" value="1"/>
</dbReference>
<dbReference type="GO" id="GO:0032259">
    <property type="term" value="P:methylation"/>
    <property type="evidence" value="ECO:0007669"/>
    <property type="project" value="UniProtKB-KW"/>
</dbReference>
<evidence type="ECO:0000313" key="8">
    <source>
        <dbReference type="EMBL" id="KAK3040846.1"/>
    </source>
</evidence>
<dbReference type="PANTHER" id="PTHR10509:SF34">
    <property type="entry name" value="TAPETUM-SPECIFIC METHYLTRANSFERASE 1"/>
    <property type="match status" value="1"/>
</dbReference>
<dbReference type="InterPro" id="IPR018247">
    <property type="entry name" value="EF_Hand_1_Ca_BS"/>
</dbReference>
<dbReference type="InterPro" id="IPR029063">
    <property type="entry name" value="SAM-dependent_MTases_sf"/>
</dbReference>
<dbReference type="SUPFAM" id="SSF53335">
    <property type="entry name" value="S-adenosyl-L-methionine-dependent methyltransferases"/>
    <property type="match status" value="1"/>
</dbReference>
<keyword evidence="4" id="KW-0479">Metal-binding</keyword>
<evidence type="ECO:0000256" key="4">
    <source>
        <dbReference type="ARBA" id="ARBA00022723"/>
    </source>
</evidence>
<evidence type="ECO:0000256" key="6">
    <source>
        <dbReference type="ARBA" id="ARBA00023453"/>
    </source>
</evidence>
<dbReference type="InterPro" id="IPR002935">
    <property type="entry name" value="SAM_O-MeTrfase"/>
</dbReference>
<comment type="similarity">
    <text evidence="6">Belongs to the class I-like SAM-binding methyltransferase superfamily. Cation-dependent O-methyltransferase family.</text>
</comment>
<proteinExistence type="inferred from homology"/>
<dbReference type="GO" id="GO:0008171">
    <property type="term" value="F:O-methyltransferase activity"/>
    <property type="evidence" value="ECO:0007669"/>
    <property type="project" value="InterPro"/>
</dbReference>
<dbReference type="AlphaFoldDB" id="A0AA89BQZ6"/>
<comment type="caution">
    <text evidence="8">The sequence shown here is derived from an EMBL/GenBank/DDBJ whole genome shotgun (WGS) entry which is preliminary data.</text>
</comment>
<dbReference type="Pfam" id="PF03732">
    <property type="entry name" value="Retrotrans_gag"/>
    <property type="match status" value="1"/>
</dbReference>
<name>A0AA89BQZ6_9ASTE</name>
<dbReference type="Pfam" id="PF01596">
    <property type="entry name" value="Methyltransf_3"/>
    <property type="match status" value="1"/>
</dbReference>
<feature type="domain" description="Retrotransposon gag" evidence="7">
    <location>
        <begin position="34"/>
        <end position="126"/>
    </location>
</feature>
<dbReference type="PROSITE" id="PS00018">
    <property type="entry name" value="EF_HAND_1"/>
    <property type="match status" value="1"/>
</dbReference>
<evidence type="ECO:0000256" key="5">
    <source>
        <dbReference type="ARBA" id="ARBA00022733"/>
    </source>
</evidence>
<keyword evidence="9" id="KW-1185">Reference proteome</keyword>
<evidence type="ECO:0000259" key="7">
    <source>
        <dbReference type="Pfam" id="PF03732"/>
    </source>
</evidence>
<organism evidence="8 9">
    <name type="scientific">Escallonia herrerae</name>
    <dbReference type="NCBI Taxonomy" id="1293975"/>
    <lineage>
        <taxon>Eukaryota</taxon>
        <taxon>Viridiplantae</taxon>
        <taxon>Streptophyta</taxon>
        <taxon>Embryophyta</taxon>
        <taxon>Tracheophyta</taxon>
        <taxon>Spermatophyta</taxon>
        <taxon>Magnoliopsida</taxon>
        <taxon>eudicotyledons</taxon>
        <taxon>Gunneridae</taxon>
        <taxon>Pentapetalae</taxon>
        <taxon>asterids</taxon>
        <taxon>campanulids</taxon>
        <taxon>Escalloniales</taxon>
        <taxon>Escalloniaceae</taxon>
        <taxon>Escallonia</taxon>
    </lineage>
</organism>
<dbReference type="GO" id="GO:0008757">
    <property type="term" value="F:S-adenosylmethionine-dependent methyltransferase activity"/>
    <property type="evidence" value="ECO:0007669"/>
    <property type="project" value="TreeGrafter"/>
</dbReference>
<dbReference type="InterPro" id="IPR050362">
    <property type="entry name" value="Cation-dep_OMT"/>
</dbReference>
<reference evidence="8" key="1">
    <citation type="submission" date="2022-12" db="EMBL/GenBank/DDBJ databases">
        <title>Draft genome assemblies for two species of Escallonia (Escalloniales).</title>
        <authorList>
            <person name="Chanderbali A."/>
            <person name="Dervinis C."/>
            <person name="Anghel I."/>
            <person name="Soltis D."/>
            <person name="Soltis P."/>
            <person name="Zapata F."/>
        </authorList>
    </citation>
    <scope>NUCLEOTIDE SEQUENCE</scope>
    <source>
        <strain evidence="8">UCBG64.0493</strain>
        <tissue evidence="8">Leaf</tissue>
    </source>
</reference>
<evidence type="ECO:0000256" key="3">
    <source>
        <dbReference type="ARBA" id="ARBA00022691"/>
    </source>
</evidence>
<evidence type="ECO:0000313" key="9">
    <source>
        <dbReference type="Proteomes" id="UP001188597"/>
    </source>
</evidence>
<keyword evidence="1" id="KW-0489">Methyltransferase</keyword>
<dbReference type="GO" id="GO:0046872">
    <property type="term" value="F:metal ion binding"/>
    <property type="evidence" value="ECO:0007669"/>
    <property type="project" value="UniProtKB-KW"/>
</dbReference>
<dbReference type="PANTHER" id="PTHR10509">
    <property type="entry name" value="O-METHYLTRANSFERASE-RELATED"/>
    <property type="match status" value="1"/>
</dbReference>
<keyword evidence="5" id="KW-0438">Lignin biosynthesis</keyword>
<dbReference type="EMBL" id="JAVXUP010000047">
    <property type="protein sequence ID" value="KAK3040846.1"/>
    <property type="molecule type" value="Genomic_DNA"/>
</dbReference>
<accession>A0AA89BQZ6</accession>
<sequence>MFPSFEGIDPRGWINEAHKYFQFQPLNDYLKVSLAVIHLEREANDWFQAYQVGRGTIAWLDFIRNLTLRFGEQCFDSVVHRFKKLKQTSTVTEYQGQFEQLRAQMLAKNHTLTEGYFVESFLSGLKGEIRGLCYTCDEPFTPGHKYRNKRLFLIVVEQEGDSEEEECACEDAVQQWTKGENSPTLYLSINAMEGQHYPITIRLKALGYSDMRTILSSEGLLKYILETSAFPREHKQLKELREATVEKYKYWSLMNVPADEAQFLSMLLKIMNAKKTLELGIIAVDIDREAYETGLPFIRKANVEHKVEFIQEDAMRSLQNLLASGKEGSFDFVFVDADKENYINYHELPLKLVKVGGIISYDNTIWFGMVALPEDDESMNEGTKKCRDTFIKFNNFLATDSRIELSHISIGDGLALCKRLI</sequence>
<dbReference type="InterPro" id="IPR005162">
    <property type="entry name" value="Retrotrans_gag_dom"/>
</dbReference>
<keyword evidence="2" id="KW-0808">Transferase</keyword>
<dbReference type="GO" id="GO:0009809">
    <property type="term" value="P:lignin biosynthetic process"/>
    <property type="evidence" value="ECO:0007669"/>
    <property type="project" value="UniProtKB-KW"/>
</dbReference>
<dbReference type="Proteomes" id="UP001188597">
    <property type="component" value="Unassembled WGS sequence"/>
</dbReference>
<dbReference type="CDD" id="cd02440">
    <property type="entry name" value="AdoMet_MTases"/>
    <property type="match status" value="1"/>
</dbReference>
<keyword evidence="3" id="KW-0949">S-adenosyl-L-methionine</keyword>
<gene>
    <name evidence="8" type="ORF">RJ639_029190</name>
</gene>
<evidence type="ECO:0000256" key="1">
    <source>
        <dbReference type="ARBA" id="ARBA00022603"/>
    </source>
</evidence>
<dbReference type="PROSITE" id="PS51682">
    <property type="entry name" value="SAM_OMT_I"/>
    <property type="match status" value="1"/>
</dbReference>
<evidence type="ECO:0000256" key="2">
    <source>
        <dbReference type="ARBA" id="ARBA00022679"/>
    </source>
</evidence>
<protein>
    <recommendedName>
        <fullName evidence="7">Retrotransposon gag domain-containing protein</fullName>
    </recommendedName>
</protein>